<keyword evidence="5" id="KW-1185">Reference proteome</keyword>
<dbReference type="Pfam" id="PF07859">
    <property type="entry name" value="Abhydrolase_3"/>
    <property type="match status" value="1"/>
</dbReference>
<evidence type="ECO:0000259" key="3">
    <source>
        <dbReference type="Pfam" id="PF07859"/>
    </source>
</evidence>
<evidence type="ECO:0000256" key="1">
    <source>
        <dbReference type="ARBA" id="ARBA00010515"/>
    </source>
</evidence>
<dbReference type="InterPro" id="IPR013094">
    <property type="entry name" value="AB_hydrolase_3"/>
</dbReference>
<feature type="domain" description="Alpha/beta hydrolase fold-3" evidence="3">
    <location>
        <begin position="77"/>
        <end position="280"/>
    </location>
</feature>
<proteinExistence type="inferred from homology"/>
<sequence length="319" mass="34442">MEYTSREQLAGIRDYLRQTADHTGKTAERIRREMAEAAAAAPLLPSIAVERVAVGPMNGEWLSPISALAEENVKQAVLYVHGGGFVAGSCDIYRDLAGRVAEASGVKVLTFEYRLAPEHPYPAAEEDVLTAYRWLLANGYSARRIVLGGDSVGASLALMLLLALRDTGEEFPAGAFLLSPHTDLVHLDGDSYRTHAGLDPTGSLEGNRAMFETYWGGRPGEKPALLSPLRSDLRGLPDLLIQVGDHEVLLSDATRFAERAEAVGVNVKLEIWEQMWCSFQLLAPMLPEARRAIAGIGRYVQATLSYSAAASSSSPSSST</sequence>
<comment type="similarity">
    <text evidence="1">Belongs to the 'GDXG' lipolytic enzyme family.</text>
</comment>
<accession>A0ABV5VYX2</accession>
<dbReference type="PANTHER" id="PTHR48081">
    <property type="entry name" value="AB HYDROLASE SUPERFAMILY PROTEIN C4A8.06C"/>
    <property type="match status" value="1"/>
</dbReference>
<dbReference type="SUPFAM" id="SSF53474">
    <property type="entry name" value="alpha/beta-Hydrolases"/>
    <property type="match status" value="1"/>
</dbReference>
<keyword evidence="2 4" id="KW-0378">Hydrolase</keyword>
<dbReference type="EMBL" id="JBHMAG010000012">
    <property type="protein sequence ID" value="MFB9753513.1"/>
    <property type="molecule type" value="Genomic_DNA"/>
</dbReference>
<dbReference type="InterPro" id="IPR029058">
    <property type="entry name" value="AB_hydrolase_fold"/>
</dbReference>
<evidence type="ECO:0000313" key="4">
    <source>
        <dbReference type="EMBL" id="MFB9753513.1"/>
    </source>
</evidence>
<name>A0ABV5VYX2_9BACL</name>
<dbReference type="Gene3D" id="3.40.50.1820">
    <property type="entry name" value="alpha/beta hydrolase"/>
    <property type="match status" value="1"/>
</dbReference>
<gene>
    <name evidence="4" type="ORF">ACFFNY_18255</name>
</gene>
<dbReference type="PANTHER" id="PTHR48081:SF30">
    <property type="entry name" value="ACETYL-HYDROLASE LIPR-RELATED"/>
    <property type="match status" value="1"/>
</dbReference>
<reference evidence="4 5" key="1">
    <citation type="submission" date="2024-09" db="EMBL/GenBank/DDBJ databases">
        <authorList>
            <person name="Sun Q."/>
            <person name="Mori K."/>
        </authorList>
    </citation>
    <scope>NUCLEOTIDE SEQUENCE [LARGE SCALE GENOMIC DNA]</scope>
    <source>
        <strain evidence="4 5">JCM 12520</strain>
    </source>
</reference>
<evidence type="ECO:0000313" key="5">
    <source>
        <dbReference type="Proteomes" id="UP001589619"/>
    </source>
</evidence>
<organism evidence="4 5">
    <name type="scientific">Paenibacillus hodogayensis</name>
    <dbReference type="NCBI Taxonomy" id="279208"/>
    <lineage>
        <taxon>Bacteria</taxon>
        <taxon>Bacillati</taxon>
        <taxon>Bacillota</taxon>
        <taxon>Bacilli</taxon>
        <taxon>Bacillales</taxon>
        <taxon>Paenibacillaceae</taxon>
        <taxon>Paenibacillus</taxon>
    </lineage>
</organism>
<dbReference type="GO" id="GO:0016787">
    <property type="term" value="F:hydrolase activity"/>
    <property type="evidence" value="ECO:0007669"/>
    <property type="project" value="UniProtKB-KW"/>
</dbReference>
<comment type="caution">
    <text evidence="4">The sequence shown here is derived from an EMBL/GenBank/DDBJ whole genome shotgun (WGS) entry which is preliminary data.</text>
</comment>
<evidence type="ECO:0000256" key="2">
    <source>
        <dbReference type="ARBA" id="ARBA00022801"/>
    </source>
</evidence>
<dbReference type="InterPro" id="IPR050300">
    <property type="entry name" value="GDXG_lipolytic_enzyme"/>
</dbReference>
<dbReference type="Proteomes" id="UP001589619">
    <property type="component" value="Unassembled WGS sequence"/>
</dbReference>
<dbReference type="RefSeq" id="WP_344901189.1">
    <property type="nucleotide sequence ID" value="NZ_BAAAYO010000001.1"/>
</dbReference>
<protein>
    <submittedName>
        <fullName evidence="4">Alpha/beta hydrolase</fullName>
    </submittedName>
</protein>